<reference evidence="1" key="1">
    <citation type="submission" date="2014-11" db="EMBL/GenBank/DDBJ databases">
        <authorList>
            <person name="Amaro Gonzalez C."/>
        </authorList>
    </citation>
    <scope>NUCLEOTIDE SEQUENCE</scope>
</reference>
<dbReference type="AlphaFoldDB" id="A0A0E9UP47"/>
<proteinExistence type="predicted"/>
<organism evidence="1">
    <name type="scientific">Anguilla anguilla</name>
    <name type="common">European freshwater eel</name>
    <name type="synonym">Muraena anguilla</name>
    <dbReference type="NCBI Taxonomy" id="7936"/>
    <lineage>
        <taxon>Eukaryota</taxon>
        <taxon>Metazoa</taxon>
        <taxon>Chordata</taxon>
        <taxon>Craniata</taxon>
        <taxon>Vertebrata</taxon>
        <taxon>Euteleostomi</taxon>
        <taxon>Actinopterygii</taxon>
        <taxon>Neopterygii</taxon>
        <taxon>Teleostei</taxon>
        <taxon>Anguilliformes</taxon>
        <taxon>Anguillidae</taxon>
        <taxon>Anguilla</taxon>
    </lineage>
</organism>
<evidence type="ECO:0000313" key="1">
    <source>
        <dbReference type="EMBL" id="JAH67567.1"/>
    </source>
</evidence>
<dbReference type="EMBL" id="GBXM01041010">
    <property type="protein sequence ID" value="JAH67567.1"/>
    <property type="molecule type" value="Transcribed_RNA"/>
</dbReference>
<accession>A0A0E9UP47</accession>
<protein>
    <submittedName>
        <fullName evidence="1">Uncharacterized protein</fullName>
    </submittedName>
</protein>
<sequence length="43" mass="4803">MQTDPSLLIIHQYKWGGYYGNQLGQDEVAHMLGVLLCSVHTKG</sequence>
<name>A0A0E9UP47_ANGAN</name>
<reference evidence="1" key="2">
    <citation type="journal article" date="2015" name="Fish Shellfish Immunol.">
        <title>Early steps in the European eel (Anguilla anguilla)-Vibrio vulnificus interaction in the gills: Role of the RtxA13 toxin.</title>
        <authorList>
            <person name="Callol A."/>
            <person name="Pajuelo D."/>
            <person name="Ebbesson L."/>
            <person name="Teles M."/>
            <person name="MacKenzie S."/>
            <person name="Amaro C."/>
        </authorList>
    </citation>
    <scope>NUCLEOTIDE SEQUENCE</scope>
</reference>